<name>A0A6G7YGH3_9ACTN</name>
<proteinExistence type="predicted"/>
<accession>A0A6G7YGH3</accession>
<dbReference type="Proteomes" id="UP000502035">
    <property type="component" value="Chromosome"/>
</dbReference>
<dbReference type="KEGG" id="npi:G7071_09875"/>
<sequence length="152" mass="17130">MRRVFLSYQHRDQMRAKGFNLMSYNKNLKLDFSVRHLVDPVKSSDQQYISRKIKEQLKYTSATVVLIGKDTAKSDWVAREIEWSREKGNAIVGIQIDPGAEVPAGLLEAGAEILDWNKPADVAQFGPAVERAVKGTTRGQNMPRNSISHCSR</sequence>
<feature type="domain" description="Thoeris protein ThsB TIR-like" evidence="1">
    <location>
        <begin position="5"/>
        <end position="97"/>
    </location>
</feature>
<dbReference type="InterPro" id="IPR036490">
    <property type="entry name" value="ThsB_TIR-like_sf"/>
</dbReference>
<organism evidence="2 3">
    <name type="scientific">Nocardioides piscis</name>
    <dbReference type="NCBI Taxonomy" id="2714938"/>
    <lineage>
        <taxon>Bacteria</taxon>
        <taxon>Bacillati</taxon>
        <taxon>Actinomycetota</taxon>
        <taxon>Actinomycetes</taxon>
        <taxon>Propionibacteriales</taxon>
        <taxon>Nocardioidaceae</taxon>
        <taxon>Nocardioides</taxon>
    </lineage>
</organism>
<gene>
    <name evidence="2" type="ORF">G7071_09875</name>
</gene>
<dbReference type="RefSeq" id="WP_166318050.1">
    <property type="nucleotide sequence ID" value="NZ_CP049866.1"/>
</dbReference>
<dbReference type="InterPro" id="IPR015032">
    <property type="entry name" value="ThsB__TIR-like_domain"/>
</dbReference>
<reference evidence="2 3" key="1">
    <citation type="submission" date="2020-03" db="EMBL/GenBank/DDBJ databases">
        <title>Nocardioides sp. nov., isolated from fish.</title>
        <authorList>
            <person name="Hyun D.-W."/>
            <person name="Bae J.-W."/>
        </authorList>
    </citation>
    <scope>NUCLEOTIDE SEQUENCE [LARGE SCALE GENOMIC DNA]</scope>
    <source>
        <strain evidence="2 3">HDW12A</strain>
    </source>
</reference>
<dbReference type="Gene3D" id="3.40.50.9200">
    <property type="entry name" value="Hypothetical protein MTH538"/>
    <property type="match status" value="1"/>
</dbReference>
<dbReference type="SUPFAM" id="SSF52206">
    <property type="entry name" value="Hypothetical protein MTH538"/>
    <property type="match status" value="1"/>
</dbReference>
<evidence type="ECO:0000313" key="3">
    <source>
        <dbReference type="Proteomes" id="UP000502035"/>
    </source>
</evidence>
<dbReference type="EMBL" id="CP049866">
    <property type="protein sequence ID" value="QIK75707.1"/>
    <property type="molecule type" value="Genomic_DNA"/>
</dbReference>
<dbReference type="Pfam" id="PF08937">
    <property type="entry name" value="ThsB_TIR"/>
    <property type="match status" value="1"/>
</dbReference>
<dbReference type="AlphaFoldDB" id="A0A6G7YGH3"/>
<evidence type="ECO:0000259" key="1">
    <source>
        <dbReference type="Pfam" id="PF08937"/>
    </source>
</evidence>
<keyword evidence="3" id="KW-1185">Reference proteome</keyword>
<protein>
    <submittedName>
        <fullName evidence="2">TIR domain-containing protein</fullName>
    </submittedName>
</protein>
<evidence type="ECO:0000313" key="2">
    <source>
        <dbReference type="EMBL" id="QIK75707.1"/>
    </source>
</evidence>